<evidence type="ECO:0000313" key="1">
    <source>
        <dbReference type="EMBL" id="QHJ00976.1"/>
    </source>
</evidence>
<accession>A0A857JE77</accession>
<dbReference type="Proteomes" id="UP000464787">
    <property type="component" value="Chromosome"/>
</dbReference>
<keyword evidence="2" id="KW-1185">Reference proteome</keyword>
<name>A0A857JE77_9BURK</name>
<dbReference type="EMBL" id="CP047650">
    <property type="protein sequence ID" value="QHJ00976.1"/>
    <property type="molecule type" value="Genomic_DNA"/>
</dbReference>
<dbReference type="AlphaFoldDB" id="A0A857JE77"/>
<protein>
    <submittedName>
        <fullName evidence="1">Uncharacterized protein</fullName>
    </submittedName>
</protein>
<gene>
    <name evidence="1" type="ORF">GT347_25095</name>
</gene>
<reference evidence="1 2" key="1">
    <citation type="submission" date="2020-01" db="EMBL/GenBank/DDBJ databases">
        <title>Genome sequencing of strain KACC 21265.</title>
        <authorList>
            <person name="Heo J."/>
            <person name="Kim S.-J."/>
            <person name="Kim J.-S."/>
            <person name="Hong S.-B."/>
            <person name="Kwon S.-W."/>
        </authorList>
    </citation>
    <scope>NUCLEOTIDE SEQUENCE [LARGE SCALE GENOMIC DNA]</scope>
    <source>
        <strain evidence="1 2">KACC 21265</strain>
    </source>
</reference>
<evidence type="ECO:0000313" key="2">
    <source>
        <dbReference type="Proteomes" id="UP000464787"/>
    </source>
</evidence>
<dbReference type="KEGG" id="xyk:GT347_25095"/>
<sequence length="598" mass="63668">MSTMLRLNPEQAAALQAIKRERDIAGLSAVLSAAFPEVPSRLAERYGELIAMGVQRGTAHGLDHVLCLARYLACWFMLGAAFESKPEFAWAQELLAAPGRPQGGKVFQLCRRTREELARLSAQAGAGGGGTSPAAFDQAIAQLDAQLMPRGFLGCLLPAGPIALGEACDIDAIDLRLLEPPPARQPHHYRFEQEQWRRLPTGITRPAITLAAGAAAAAREAPPALPPRLFLLSQPSERDFSRLRLRTRASHCCDPQLHPLVTLNGAQGLASWRGAHAADVVLNLYAETPPSVGDGPQPAIAVESLPQLSTLELGSCGLRETGVPLGDQKTLLSVYPSEQHWMIWRREPGPPMAWPETATPPPSPPALYRIERDGLALDASRWQAGLADLDRQLAEGLARLATAWERESGVLRGRMEAQPQVLAGSAGITWGWAESAANGAVLAQPPVFRVAGVLDLVACQLDLRLQGELNLFGSQSRLSLHCAGRAPLKVAFERLPGTDLPAAIAPAQTALRLPFVLELESLAQGDTAALADATGPVAGALVGSCGLRPAPAGGLQWFCQLAIEPVSVALRVHDPLLGSQTSLRPLLPAMSLLDWSLG</sequence>
<proteinExistence type="predicted"/>
<organism evidence="1 2">
    <name type="scientific">Xylophilus rhododendri</name>
    <dbReference type="NCBI Taxonomy" id="2697032"/>
    <lineage>
        <taxon>Bacteria</taxon>
        <taxon>Pseudomonadati</taxon>
        <taxon>Pseudomonadota</taxon>
        <taxon>Betaproteobacteria</taxon>
        <taxon>Burkholderiales</taxon>
        <taxon>Xylophilus</taxon>
    </lineage>
</organism>